<reference evidence="1 2" key="1">
    <citation type="journal article" date="2014" name="Genome Biol. Evol.">
        <title>Composite Conserved Promoter-Terminator Motifs (PeSLs) that Mediate Modular Shuffling in the Diverse T4-Like Myoviruses.</title>
        <authorList>
            <person name="Comeau A.M."/>
            <person name="Arbiol C."/>
            <person name="Krisch H.M."/>
        </authorList>
    </citation>
    <scope>NUCLEOTIDE SEQUENCE [LARGE SCALE GENOMIC DNA]</scope>
</reference>
<dbReference type="GeneID" id="15926589"/>
<dbReference type="RefSeq" id="YP_008125287.1">
    <property type="nucleotide sequence ID" value="NC_021529.2"/>
</dbReference>
<dbReference type="Proteomes" id="UP000201461">
    <property type="component" value="Segment"/>
</dbReference>
<accession>R9TGB9</accession>
<protein>
    <submittedName>
        <fullName evidence="1">Uncharacterized protein</fullName>
    </submittedName>
</protein>
<name>R9TGB9_9CAUD</name>
<dbReference type="OrthoDB" id="27483at10239"/>
<dbReference type="EMBL" id="HQ317393">
    <property type="protein sequence ID" value="AGN30138.1"/>
    <property type="molecule type" value="Genomic_DNA"/>
</dbReference>
<keyword evidence="2" id="KW-1185">Reference proteome</keyword>
<sequence length="105" mass="12301">MITFKRRNLMEDHPDCTPIWAYDSVDRLASTDVMIRINERNFYNNVTGESHSKLRITRDRSGNKWVLRATSAHNACKLVVVCEDFKTKKEVVEYVNEVYFNTKGL</sequence>
<dbReference type="KEGG" id="vg:15926589"/>
<proteinExistence type="predicted"/>
<evidence type="ECO:0000313" key="2">
    <source>
        <dbReference type="Proteomes" id="UP000201461"/>
    </source>
</evidence>
<organism evidence="1 2">
    <name type="scientific">Vibrio phage nt-1</name>
    <dbReference type="NCBI Taxonomy" id="115992"/>
    <lineage>
        <taxon>Viruses</taxon>
        <taxon>Duplodnaviria</taxon>
        <taxon>Heunggongvirae</taxon>
        <taxon>Uroviricota</taxon>
        <taxon>Caudoviricetes</taxon>
        <taxon>Pantevenvirales</taxon>
        <taxon>Straboviridae</taxon>
        <taxon>Mylasvirus</taxon>
        <taxon>Mylasvirus persius</taxon>
    </lineage>
</organism>
<evidence type="ECO:0000313" key="1">
    <source>
        <dbReference type="EMBL" id="AGN30138.1"/>
    </source>
</evidence>
<gene>
    <name evidence="1" type="ORF">VPFG_00136</name>
</gene>